<sequence>MYRVANEWRAAVADKFGTYIFNQVHITVILIIFSSRVPQSTTIKQLEKRSTCSKLE</sequence>
<accession>A0A0A8XXP6</accession>
<reference evidence="1" key="2">
    <citation type="journal article" date="2015" name="Data Brief">
        <title>Shoot transcriptome of the giant reed, Arundo donax.</title>
        <authorList>
            <person name="Barrero R.A."/>
            <person name="Guerrero F.D."/>
            <person name="Moolhuijzen P."/>
            <person name="Goolsby J.A."/>
            <person name="Tidwell J."/>
            <person name="Bellgard S.E."/>
            <person name="Bellgard M.I."/>
        </authorList>
    </citation>
    <scope>NUCLEOTIDE SEQUENCE</scope>
    <source>
        <tissue evidence="1">Shoot tissue taken approximately 20 cm above the soil surface</tissue>
    </source>
</reference>
<dbReference type="AlphaFoldDB" id="A0A0A8XXP6"/>
<proteinExistence type="predicted"/>
<reference evidence="1" key="1">
    <citation type="submission" date="2014-09" db="EMBL/GenBank/DDBJ databases">
        <authorList>
            <person name="Magalhaes I.L.F."/>
            <person name="Oliveira U."/>
            <person name="Santos F.R."/>
            <person name="Vidigal T.H.D.A."/>
            <person name="Brescovit A.D."/>
            <person name="Santos A.J."/>
        </authorList>
    </citation>
    <scope>NUCLEOTIDE SEQUENCE</scope>
    <source>
        <tissue evidence="1">Shoot tissue taken approximately 20 cm above the soil surface</tissue>
    </source>
</reference>
<dbReference type="EMBL" id="GBRH01178606">
    <property type="protein sequence ID" value="JAE19290.1"/>
    <property type="molecule type" value="Transcribed_RNA"/>
</dbReference>
<evidence type="ECO:0000313" key="1">
    <source>
        <dbReference type="EMBL" id="JAD16487.1"/>
    </source>
</evidence>
<organism evidence="1">
    <name type="scientific">Arundo donax</name>
    <name type="common">Giant reed</name>
    <name type="synonym">Donax arundinaceus</name>
    <dbReference type="NCBI Taxonomy" id="35708"/>
    <lineage>
        <taxon>Eukaryota</taxon>
        <taxon>Viridiplantae</taxon>
        <taxon>Streptophyta</taxon>
        <taxon>Embryophyta</taxon>
        <taxon>Tracheophyta</taxon>
        <taxon>Spermatophyta</taxon>
        <taxon>Magnoliopsida</taxon>
        <taxon>Liliopsida</taxon>
        <taxon>Poales</taxon>
        <taxon>Poaceae</taxon>
        <taxon>PACMAD clade</taxon>
        <taxon>Arundinoideae</taxon>
        <taxon>Arundineae</taxon>
        <taxon>Arundo</taxon>
    </lineage>
</organism>
<protein>
    <submittedName>
        <fullName evidence="1">Uncharacterized protein</fullName>
    </submittedName>
</protein>
<dbReference type="EMBL" id="GBRH01281408">
    <property type="protein sequence ID" value="JAD16487.1"/>
    <property type="molecule type" value="Transcribed_RNA"/>
</dbReference>
<name>A0A0A8XXP6_ARUDO</name>